<gene>
    <name evidence="3" type="ORF">HC026_02080</name>
</gene>
<dbReference type="PANTHER" id="PTHR34135">
    <property type="entry name" value="LYSOZYME"/>
    <property type="match status" value="1"/>
</dbReference>
<dbReference type="InterPro" id="IPR044081">
    <property type="entry name" value="DUF5776"/>
</dbReference>
<evidence type="ECO:0000256" key="1">
    <source>
        <dbReference type="ARBA" id="ARBA00010646"/>
    </source>
</evidence>
<dbReference type="PROSITE" id="PS51904">
    <property type="entry name" value="GLYCOSYL_HYDROL_F25_2"/>
    <property type="match status" value="1"/>
</dbReference>
<accession>A0ABX1KXG8</accession>
<dbReference type="Gene3D" id="3.20.20.80">
    <property type="entry name" value="Glycosidases"/>
    <property type="match status" value="1"/>
</dbReference>
<comment type="similarity">
    <text evidence="1">Belongs to the glycosyl hydrolase 25 family.</text>
</comment>
<dbReference type="Pfam" id="PF19087">
    <property type="entry name" value="DUF5776"/>
    <property type="match status" value="1"/>
</dbReference>
<evidence type="ECO:0000313" key="4">
    <source>
        <dbReference type="Proteomes" id="UP000763447"/>
    </source>
</evidence>
<dbReference type="RefSeq" id="WP_168924328.1">
    <property type="nucleotide sequence ID" value="NZ_JAAXLJ010000003.1"/>
</dbReference>
<sequence length="369" mass="41451">MAQYFIDTASYQPQTYSYFLDKRQRGAKGVVVKTSEGGYGGTPYVNGRGHDQVINAKKAGLKVALYHYARFNSVRYGKHDPASEADLMVNTARSWGLGKDTLMVLDAEDPSLRHQVSTDAALFFNELKRRGFKHFDIYGPGSWFWARRLKIGTSYHLGGWPASYGSSSSGVSGAKAWQYTDNWKGLGVDGSLDYGGQYTTAARTSAKPKKMTKDNVHDYYFTYNPGRIITKTTIYQHKTGSLKSKSNRALKLPAGTAVDIKAVHTFSHSVVPYFELANHTYITASREAVTNAFYESSELKAIKVIKRTNLYHDLQRTKVVKRKGLKSTKWPVGTPFTVNKVIPYKGAWILKLDNGFYCTAYKQYVKKIK</sequence>
<dbReference type="PANTHER" id="PTHR34135:SF2">
    <property type="entry name" value="LYSOZYME"/>
    <property type="match status" value="1"/>
</dbReference>
<comment type="caution">
    <text evidence="3">The sequence shown here is derived from an EMBL/GenBank/DDBJ whole genome shotgun (WGS) entry which is preliminary data.</text>
</comment>
<dbReference type="SUPFAM" id="SSF51445">
    <property type="entry name" value="(Trans)glycosidases"/>
    <property type="match status" value="1"/>
</dbReference>
<protein>
    <recommendedName>
        <fullName evidence="2">DUF5776 domain-containing protein</fullName>
    </recommendedName>
</protein>
<reference evidence="3 4" key="1">
    <citation type="submission" date="2020-04" db="EMBL/GenBank/DDBJ databases">
        <title>A novel species of genus Lactobacillus that was isolated from fermented food Zha-chili.</title>
        <authorList>
            <person name="Zhang Z."/>
        </authorList>
    </citation>
    <scope>NUCLEOTIDE SEQUENCE [LARGE SCALE GENOMIC DNA]</scope>
    <source>
        <strain evidence="4">HBUAS51383</strain>
    </source>
</reference>
<evidence type="ECO:0000313" key="3">
    <source>
        <dbReference type="EMBL" id="NLR17703.1"/>
    </source>
</evidence>
<organism evidence="3 4">
    <name type="scientific">Secundilactobacillus angelensis</name>
    <dbReference type="NCBI Taxonomy" id="2722706"/>
    <lineage>
        <taxon>Bacteria</taxon>
        <taxon>Bacillati</taxon>
        <taxon>Bacillota</taxon>
        <taxon>Bacilli</taxon>
        <taxon>Lactobacillales</taxon>
        <taxon>Lactobacillaceae</taxon>
        <taxon>Secundilactobacillus</taxon>
    </lineage>
</organism>
<name>A0ABX1KXG8_9LACO</name>
<feature type="domain" description="DUF5776" evidence="2">
    <location>
        <begin position="220"/>
        <end position="289"/>
    </location>
</feature>
<evidence type="ECO:0000259" key="2">
    <source>
        <dbReference type="Pfam" id="PF19087"/>
    </source>
</evidence>
<dbReference type="EMBL" id="JAAXLJ010000003">
    <property type="protein sequence ID" value="NLR17703.1"/>
    <property type="molecule type" value="Genomic_DNA"/>
</dbReference>
<dbReference type="Proteomes" id="UP000763447">
    <property type="component" value="Unassembled WGS sequence"/>
</dbReference>
<dbReference type="InterPro" id="IPR002053">
    <property type="entry name" value="Glyco_hydro_25"/>
</dbReference>
<keyword evidence="4" id="KW-1185">Reference proteome</keyword>
<dbReference type="InterPro" id="IPR017853">
    <property type="entry name" value="GH"/>
</dbReference>
<proteinExistence type="inferred from homology"/>
<dbReference type="Pfam" id="PF01183">
    <property type="entry name" value="Glyco_hydro_25"/>
    <property type="match status" value="1"/>
</dbReference>